<reference evidence="2" key="1">
    <citation type="submission" date="2020-08" db="EMBL/GenBank/DDBJ databases">
        <title>Multicomponent nature underlies the extraordinary mechanical properties of spider dragline silk.</title>
        <authorList>
            <person name="Kono N."/>
            <person name="Nakamura H."/>
            <person name="Mori M."/>
            <person name="Yoshida Y."/>
            <person name="Ohtoshi R."/>
            <person name="Malay A.D."/>
            <person name="Moran D.A.P."/>
            <person name="Tomita M."/>
            <person name="Numata K."/>
            <person name="Arakawa K."/>
        </authorList>
    </citation>
    <scope>NUCLEOTIDE SEQUENCE</scope>
</reference>
<dbReference type="PANTHER" id="PTHR47331:SF5">
    <property type="entry name" value="RIBONUCLEASE H"/>
    <property type="match status" value="1"/>
</dbReference>
<protein>
    <submittedName>
        <fullName evidence="2">Integrase catalytic domain-containing protein</fullName>
    </submittedName>
</protein>
<evidence type="ECO:0000259" key="1">
    <source>
        <dbReference type="Pfam" id="PF18701"/>
    </source>
</evidence>
<feature type="domain" description="DUF5641" evidence="1">
    <location>
        <begin position="28"/>
        <end position="104"/>
    </location>
</feature>
<name>A0A8X6JDD1_NEPPI</name>
<dbReference type="Proteomes" id="UP000887013">
    <property type="component" value="Unassembled WGS sequence"/>
</dbReference>
<dbReference type="PANTHER" id="PTHR47331">
    <property type="entry name" value="PHD-TYPE DOMAIN-CONTAINING PROTEIN"/>
    <property type="match status" value="1"/>
</dbReference>
<comment type="caution">
    <text evidence="2">The sequence shown here is derived from an EMBL/GenBank/DDBJ whole genome shotgun (WGS) entry which is preliminary data.</text>
</comment>
<dbReference type="OrthoDB" id="6434609at2759"/>
<dbReference type="EMBL" id="BMAW01047429">
    <property type="protein sequence ID" value="GFS60804.1"/>
    <property type="molecule type" value="Genomic_DNA"/>
</dbReference>
<sequence>MFLRENHCSRVIDIDEIDSQKLSKRMKYRNKPFNELRKRFRKEYLGELVQRYNERPSRELRINEIVLIGDDNTKRLFWRLARIIELIPGRDGKIRTVRLRMEQCCAQSNESFP</sequence>
<accession>A0A8X6JDD1</accession>
<proteinExistence type="predicted"/>
<keyword evidence="3" id="KW-1185">Reference proteome</keyword>
<organism evidence="2 3">
    <name type="scientific">Nephila pilipes</name>
    <name type="common">Giant wood spider</name>
    <name type="synonym">Nephila maculata</name>
    <dbReference type="NCBI Taxonomy" id="299642"/>
    <lineage>
        <taxon>Eukaryota</taxon>
        <taxon>Metazoa</taxon>
        <taxon>Ecdysozoa</taxon>
        <taxon>Arthropoda</taxon>
        <taxon>Chelicerata</taxon>
        <taxon>Arachnida</taxon>
        <taxon>Araneae</taxon>
        <taxon>Araneomorphae</taxon>
        <taxon>Entelegynae</taxon>
        <taxon>Araneoidea</taxon>
        <taxon>Nephilidae</taxon>
        <taxon>Nephila</taxon>
    </lineage>
</organism>
<dbReference type="InterPro" id="IPR040676">
    <property type="entry name" value="DUF5641"/>
</dbReference>
<evidence type="ECO:0000313" key="3">
    <source>
        <dbReference type="Proteomes" id="UP000887013"/>
    </source>
</evidence>
<dbReference type="AlphaFoldDB" id="A0A8X6JDD1"/>
<evidence type="ECO:0000313" key="2">
    <source>
        <dbReference type="EMBL" id="GFS60804.1"/>
    </source>
</evidence>
<gene>
    <name evidence="2" type="primary">AVEN_212604_1</name>
    <name evidence="2" type="ORF">NPIL_377551</name>
</gene>
<dbReference type="Pfam" id="PF18701">
    <property type="entry name" value="DUF5641"/>
    <property type="match status" value="1"/>
</dbReference>